<proteinExistence type="predicted"/>
<reference evidence="1 2" key="1">
    <citation type="submission" date="2009-01" db="EMBL/GenBank/DDBJ databases">
        <authorList>
            <person name="Fulton L."/>
            <person name="Clifton S."/>
            <person name="Chinwalla A.T."/>
            <person name="Mitreva M."/>
            <person name="Sodergren E."/>
            <person name="Weinstock G."/>
            <person name="Clifton S."/>
            <person name="Dooling D.J."/>
            <person name="Fulton B."/>
            <person name="Minx P."/>
            <person name="Pepin K.H."/>
            <person name="Johnson M."/>
            <person name="Bhonagiri V."/>
            <person name="Nash W.E."/>
            <person name="Mardis E.R."/>
            <person name="Wilson R.K."/>
        </authorList>
    </citation>
    <scope>NUCLEOTIDE SEQUENCE [LARGE SCALE GENOMIC DNA]</scope>
    <source>
        <strain evidence="1 2">NRL30031/H210</strain>
    </source>
</reference>
<comment type="caution">
    <text evidence="1">The sequence shown here is derived from an EMBL/GenBank/DDBJ whole genome shotgun (WGS) entry which is preliminary data.</text>
</comment>
<organism evidence="1 2">
    <name type="scientific">Neisseria flavescens NRL30031/H210</name>
    <dbReference type="NCBI Taxonomy" id="546264"/>
    <lineage>
        <taxon>Bacteria</taxon>
        <taxon>Pseudomonadati</taxon>
        <taxon>Pseudomonadota</taxon>
        <taxon>Betaproteobacteria</taxon>
        <taxon>Neisseriales</taxon>
        <taxon>Neisseriaceae</taxon>
        <taxon>Neisseria</taxon>
    </lineage>
</organism>
<gene>
    <name evidence="1" type="ORF">NEIFLAOT_01665</name>
</gene>
<name>C0ENX6_NEIFL</name>
<keyword evidence="2" id="KW-1185">Reference proteome</keyword>
<dbReference type="EMBL" id="ACEN01000075">
    <property type="protein sequence ID" value="EEG33263.1"/>
    <property type="molecule type" value="Genomic_DNA"/>
</dbReference>
<sequence length="51" mass="5360">MFEQSQVTTYSATFLGAKQFKGEIDGNKIDSCTVLVASPMPSNGNAVGFTA</sequence>
<evidence type="ECO:0000313" key="1">
    <source>
        <dbReference type="EMBL" id="EEG33263.1"/>
    </source>
</evidence>
<protein>
    <submittedName>
        <fullName evidence="1">Uncharacterized protein</fullName>
    </submittedName>
</protein>
<accession>C0ENX6</accession>
<dbReference type="AlphaFoldDB" id="C0ENX6"/>
<evidence type="ECO:0000313" key="2">
    <source>
        <dbReference type="Proteomes" id="UP000004457"/>
    </source>
</evidence>
<dbReference type="Proteomes" id="UP000004457">
    <property type="component" value="Unassembled WGS sequence"/>
</dbReference>
<feature type="non-terminal residue" evidence="1">
    <location>
        <position position="51"/>
    </location>
</feature>